<dbReference type="EMBL" id="BAABDQ010000017">
    <property type="protein sequence ID" value="GAA3577867.1"/>
    <property type="molecule type" value="Genomic_DNA"/>
</dbReference>
<keyword evidence="2" id="KW-1185">Reference proteome</keyword>
<organism evidence="1 2">
    <name type="scientific">Nonomuraea rosea</name>
    <dbReference type="NCBI Taxonomy" id="638574"/>
    <lineage>
        <taxon>Bacteria</taxon>
        <taxon>Bacillati</taxon>
        <taxon>Actinomycetota</taxon>
        <taxon>Actinomycetes</taxon>
        <taxon>Streptosporangiales</taxon>
        <taxon>Streptosporangiaceae</taxon>
        <taxon>Nonomuraea</taxon>
    </lineage>
</organism>
<dbReference type="RefSeq" id="WP_345568393.1">
    <property type="nucleotide sequence ID" value="NZ_BAABDQ010000017.1"/>
</dbReference>
<evidence type="ECO:0000313" key="1">
    <source>
        <dbReference type="EMBL" id="GAA3577867.1"/>
    </source>
</evidence>
<dbReference type="Proteomes" id="UP001500630">
    <property type="component" value="Unassembled WGS sequence"/>
</dbReference>
<comment type="caution">
    <text evidence="1">The sequence shown here is derived from an EMBL/GenBank/DDBJ whole genome shotgun (WGS) entry which is preliminary data.</text>
</comment>
<evidence type="ECO:0000313" key="2">
    <source>
        <dbReference type="Proteomes" id="UP001500630"/>
    </source>
</evidence>
<proteinExistence type="predicted"/>
<protein>
    <recommendedName>
        <fullName evidence="3">GerMN domain-containing protein</fullName>
    </recommendedName>
</protein>
<accession>A0ABP6Y7M2</accession>
<sequence length="174" mass="18873">MSPVRTLTAARALILIAGLLVVAACGISPTDVQDRGNAPTIKVPPPSKTIYLIKDGGLALEPADVRSDSVEDLLKALFAASTQPMDDRDTALRDFTYLRSDDSLNPVQRDEIRLPRTSTLTVYISGYGTLSKLGKAQIVCTAQQEVAFELVKIVRQNANRPPKSEGRYTCGELK</sequence>
<evidence type="ECO:0008006" key="3">
    <source>
        <dbReference type="Google" id="ProtNLM"/>
    </source>
</evidence>
<reference evidence="2" key="1">
    <citation type="journal article" date="2019" name="Int. J. Syst. Evol. Microbiol.">
        <title>The Global Catalogue of Microorganisms (GCM) 10K type strain sequencing project: providing services to taxonomists for standard genome sequencing and annotation.</title>
        <authorList>
            <consortium name="The Broad Institute Genomics Platform"/>
            <consortium name="The Broad Institute Genome Sequencing Center for Infectious Disease"/>
            <person name="Wu L."/>
            <person name="Ma J."/>
        </authorList>
    </citation>
    <scope>NUCLEOTIDE SEQUENCE [LARGE SCALE GENOMIC DNA]</scope>
    <source>
        <strain evidence="2">JCM 17326</strain>
    </source>
</reference>
<gene>
    <name evidence="1" type="ORF">GCM10022419_068970</name>
</gene>
<name>A0ABP6Y7M2_9ACTN</name>
<dbReference type="PROSITE" id="PS51257">
    <property type="entry name" value="PROKAR_LIPOPROTEIN"/>
    <property type="match status" value="1"/>
</dbReference>